<comment type="caution">
    <text evidence="2">The sequence shown here is derived from an EMBL/GenBank/DDBJ whole genome shotgun (WGS) entry which is preliminary data.</text>
</comment>
<dbReference type="SUPFAM" id="SSF100950">
    <property type="entry name" value="NagB/RpiA/CoA transferase-like"/>
    <property type="match status" value="1"/>
</dbReference>
<evidence type="ECO:0000256" key="1">
    <source>
        <dbReference type="SAM" id="MobiDB-lite"/>
    </source>
</evidence>
<dbReference type="Proteomes" id="UP001054854">
    <property type="component" value="Unassembled WGS sequence"/>
</dbReference>
<feature type="region of interest" description="Disordered" evidence="1">
    <location>
        <begin position="41"/>
        <end position="61"/>
    </location>
</feature>
<name>A0ABQ3TQP5_STRHY</name>
<keyword evidence="3" id="KW-1185">Reference proteome</keyword>
<accession>A0ABQ3TQP5</accession>
<sequence>MSAARIAQLDEYVGLPQGHPESYRSVVLREVVEPLGLDPASFMGPRRQRGGRPGGVRGVMTRPWRPRAGWIFNCSGSARTAT</sequence>
<evidence type="ECO:0000313" key="2">
    <source>
        <dbReference type="EMBL" id="GHJ25573.1"/>
    </source>
</evidence>
<reference evidence="2" key="1">
    <citation type="submission" date="2024-05" db="EMBL/GenBank/DDBJ databases">
        <title>Whole genome shotgun sequence of Streptomyces hygroscopicus NBRC 113678.</title>
        <authorList>
            <person name="Komaki H."/>
            <person name="Tamura T."/>
        </authorList>
    </citation>
    <scope>NUCLEOTIDE SEQUENCE</scope>
    <source>
        <strain evidence="2">N11-34</strain>
    </source>
</reference>
<gene>
    <name evidence="2" type="ORF">TPA0910_00060</name>
</gene>
<dbReference type="EMBL" id="BNEK01000001">
    <property type="protein sequence ID" value="GHJ25573.1"/>
    <property type="molecule type" value="Genomic_DNA"/>
</dbReference>
<protein>
    <submittedName>
        <fullName evidence="2">Uncharacterized protein</fullName>
    </submittedName>
</protein>
<evidence type="ECO:0000313" key="3">
    <source>
        <dbReference type="Proteomes" id="UP001054854"/>
    </source>
</evidence>
<proteinExistence type="predicted"/>
<dbReference type="InterPro" id="IPR037171">
    <property type="entry name" value="NagB/RpiA_transferase-like"/>
</dbReference>
<organism evidence="2 3">
    <name type="scientific">Streptomyces hygroscopicus</name>
    <dbReference type="NCBI Taxonomy" id="1912"/>
    <lineage>
        <taxon>Bacteria</taxon>
        <taxon>Bacillati</taxon>
        <taxon>Actinomycetota</taxon>
        <taxon>Actinomycetes</taxon>
        <taxon>Kitasatosporales</taxon>
        <taxon>Streptomycetaceae</taxon>
        <taxon>Streptomyces</taxon>
        <taxon>Streptomyces violaceusniger group</taxon>
    </lineage>
</organism>